<feature type="transmembrane region" description="Helical" evidence="1">
    <location>
        <begin position="38"/>
        <end position="58"/>
    </location>
</feature>
<dbReference type="Proteomes" id="UP001077662">
    <property type="component" value="Unassembled WGS sequence"/>
</dbReference>
<accession>A0AAP3DKN1</accession>
<evidence type="ECO:0000256" key="1">
    <source>
        <dbReference type="SAM" id="Phobius"/>
    </source>
</evidence>
<evidence type="ECO:0000313" key="2">
    <source>
        <dbReference type="EMBL" id="MCZ0810214.1"/>
    </source>
</evidence>
<protein>
    <submittedName>
        <fullName evidence="2">Uncharacterized protein</fullName>
    </submittedName>
</protein>
<name>A0AAP3DKN1_BRELA</name>
<feature type="transmembrane region" description="Helical" evidence="1">
    <location>
        <begin position="12"/>
        <end position="32"/>
    </location>
</feature>
<organism evidence="2 3">
    <name type="scientific">Brevibacillus laterosporus</name>
    <name type="common">Bacillus laterosporus</name>
    <dbReference type="NCBI Taxonomy" id="1465"/>
    <lineage>
        <taxon>Bacteria</taxon>
        <taxon>Bacillati</taxon>
        <taxon>Bacillota</taxon>
        <taxon>Bacilli</taxon>
        <taxon>Bacillales</taxon>
        <taxon>Paenibacillaceae</taxon>
        <taxon>Brevibacillus</taxon>
    </lineage>
</organism>
<dbReference type="AlphaFoldDB" id="A0AAP3DKN1"/>
<dbReference type="RefSeq" id="WP_258434942.1">
    <property type="nucleotide sequence ID" value="NZ_JANSGW010000062.1"/>
</dbReference>
<evidence type="ECO:0000313" key="3">
    <source>
        <dbReference type="Proteomes" id="UP001077662"/>
    </source>
</evidence>
<comment type="caution">
    <text evidence="2">The sequence shown here is derived from an EMBL/GenBank/DDBJ whole genome shotgun (WGS) entry which is preliminary data.</text>
</comment>
<dbReference type="EMBL" id="JAPTNE010000062">
    <property type="protein sequence ID" value="MCZ0810214.1"/>
    <property type="molecule type" value="Genomic_DNA"/>
</dbReference>
<keyword evidence="1" id="KW-1133">Transmembrane helix</keyword>
<reference evidence="2" key="1">
    <citation type="submission" date="2022-09" db="EMBL/GenBank/DDBJ databases">
        <title>Genome analysis and characterization of larvicidal activity of Brevibacillus strains.</title>
        <authorList>
            <person name="Patrusheva E.V."/>
            <person name="Izotova A.O."/>
            <person name="Toshchakov S.V."/>
            <person name="Sineoky S.P."/>
        </authorList>
    </citation>
    <scope>NUCLEOTIDE SEQUENCE</scope>
    <source>
        <strain evidence="2">VKPM_B-13247</strain>
    </source>
</reference>
<gene>
    <name evidence="2" type="ORF">O0554_25580</name>
</gene>
<keyword evidence="1" id="KW-0812">Transmembrane</keyword>
<proteinExistence type="predicted"/>
<keyword evidence="1" id="KW-0472">Membrane</keyword>
<sequence>MTEIFVTTVLGLLLTSITMFVGYLLVSLISWIFGSLLIGIPVTIALIVVSYFVGRFILKSDE</sequence>